<proteinExistence type="predicted"/>
<dbReference type="RefSeq" id="WP_104921785.1">
    <property type="nucleotide sequence ID" value="NZ_CP019062.1"/>
</dbReference>
<keyword evidence="2" id="KW-1185">Reference proteome</keyword>
<evidence type="ECO:0000313" key="1">
    <source>
        <dbReference type="EMBL" id="AVF34253.1"/>
    </source>
</evidence>
<reference evidence="2" key="1">
    <citation type="submission" date="2017-01" db="EMBL/GenBank/DDBJ databases">
        <title>Genome sequence of Rouxiella sp. ERMR1:05.</title>
        <authorList>
            <person name="Kumar R."/>
            <person name="Singh D."/>
            <person name="Kumar S."/>
        </authorList>
    </citation>
    <scope>NUCLEOTIDE SEQUENCE [LARGE SCALE GENOMIC DNA]</scope>
    <source>
        <strain evidence="2">ERMR1:05</strain>
    </source>
</reference>
<name>A0A2L1UMU1_9GAMM</name>
<accession>A0A2L1UMU1</accession>
<organism evidence="1 2">
    <name type="scientific">Rahnella sikkimica</name>
    <dbReference type="NCBI Taxonomy" id="1805933"/>
    <lineage>
        <taxon>Bacteria</taxon>
        <taxon>Pseudomonadati</taxon>
        <taxon>Pseudomonadota</taxon>
        <taxon>Gammaproteobacteria</taxon>
        <taxon>Enterobacterales</taxon>
        <taxon>Yersiniaceae</taxon>
        <taxon>Rahnella</taxon>
    </lineage>
</organism>
<dbReference type="OrthoDB" id="6636666at2"/>
<protein>
    <submittedName>
        <fullName evidence="1">Uncharacterized protein</fullName>
    </submittedName>
</protein>
<dbReference type="Proteomes" id="UP000239197">
    <property type="component" value="Chromosome"/>
</dbReference>
<dbReference type="AlphaFoldDB" id="A0A2L1UMU1"/>
<dbReference type="KEGG" id="rox:BV494_04585"/>
<gene>
    <name evidence="1" type="ORF">BV494_04585</name>
</gene>
<sequence length="103" mass="12222">MLRVDIEKIDRMISALKGVRRELKKYHDIRDKSTDGFSPKQNGKRKADLDFRAMTLIKWSHDLHALAVELELADKRESYDEVILSDGWREFKYKPREPFPTCK</sequence>
<evidence type="ECO:0000313" key="2">
    <source>
        <dbReference type="Proteomes" id="UP000239197"/>
    </source>
</evidence>
<dbReference type="EMBL" id="CP019062">
    <property type="protein sequence ID" value="AVF34253.1"/>
    <property type="molecule type" value="Genomic_DNA"/>
</dbReference>